<dbReference type="GO" id="GO:0006006">
    <property type="term" value="P:glucose metabolic process"/>
    <property type="evidence" value="ECO:0007669"/>
    <property type="project" value="TreeGrafter"/>
</dbReference>
<dbReference type="GO" id="GO:0033499">
    <property type="term" value="P:galactose catabolic process via UDP-galactose, Leloir pathway"/>
    <property type="evidence" value="ECO:0007669"/>
    <property type="project" value="TreeGrafter"/>
</dbReference>
<feature type="compositionally biased region" description="Polar residues" evidence="4">
    <location>
        <begin position="77"/>
        <end position="90"/>
    </location>
</feature>
<evidence type="ECO:0000256" key="2">
    <source>
        <dbReference type="ARBA" id="ARBA00023235"/>
    </source>
</evidence>
<evidence type="ECO:0008006" key="7">
    <source>
        <dbReference type="Google" id="ProtNLM"/>
    </source>
</evidence>
<comment type="similarity">
    <text evidence="1">Belongs to the aldose epimerase family.</text>
</comment>
<comment type="caution">
    <text evidence="5">The sequence shown here is derived from an EMBL/GenBank/DDBJ whole genome shotgun (WGS) entry which is preliminary data.</text>
</comment>
<dbReference type="GO" id="GO:0030246">
    <property type="term" value="F:carbohydrate binding"/>
    <property type="evidence" value="ECO:0007669"/>
    <property type="project" value="InterPro"/>
</dbReference>
<organism evidence="5 6">
    <name type="scientific">Triparma columacea</name>
    <dbReference type="NCBI Taxonomy" id="722753"/>
    <lineage>
        <taxon>Eukaryota</taxon>
        <taxon>Sar</taxon>
        <taxon>Stramenopiles</taxon>
        <taxon>Ochrophyta</taxon>
        <taxon>Bolidophyceae</taxon>
        <taxon>Parmales</taxon>
        <taxon>Triparmaceae</taxon>
        <taxon>Triparma</taxon>
    </lineage>
</organism>
<evidence type="ECO:0000313" key="6">
    <source>
        <dbReference type="Proteomes" id="UP001165065"/>
    </source>
</evidence>
<dbReference type="SUPFAM" id="SSF74650">
    <property type="entry name" value="Galactose mutarotase-like"/>
    <property type="match status" value="1"/>
</dbReference>
<dbReference type="CDD" id="cd09019">
    <property type="entry name" value="galactose_mutarotase_like"/>
    <property type="match status" value="1"/>
</dbReference>
<evidence type="ECO:0000256" key="1">
    <source>
        <dbReference type="ARBA" id="ARBA00006206"/>
    </source>
</evidence>
<sequence length="586" mass="62910">MLLVRQVSTSCPHTPFLYLCDDGSSVGGSGGFGISIGGSTYLFVEEVIWLAEKGKLAIIDSAAPEAPVAAAEALATEKQSTDQSQPTIQSIGIDHSKKGSKRAKLSNTPVATLPKTSLFSLLNLHSIPLPIYLTYSRLRSETWIASHFYLVWPPSKTFSRSSPGTPAFRVTTTPYDSHFLTPSHTIPGSGVTYDLLLELQALAQCPLKISAVASSGTSNMYSVDPHVTPPVPAPLRTWEVSSGKVTLTVCSVGAAVTALVVNGVDVVLGYGEVKDYLKNDPYFGVVVGRVANRVKGGVIDFGEGGGERTLDCNNGPNHLHGGKAGWSHRVWRVKEESADKLTLWLEDEGSEEGYPGLLRAEVEYSVEDEGVTVKTRVTNLGEVRTPVNTTQHTYFNLGDGERGVLEHELKVEAEGYMEVGEDMIPTGRVLGTGPSACGPYPPGMDFTSLRKVRASLGEMSGVQEIKIRDGSHGRIGVDNNYVLREEEVEGGVGGGGGGGLRLAATLKYGDRSVSVSCTSPGLQVYTGNWIDKEKGKGGRVYEQWEGVAMEPQADPDSVNKKGRRGCKWAGKGETIEEIIKWEFKGF</sequence>
<dbReference type="InterPro" id="IPR047215">
    <property type="entry name" value="Galactose_mutarotase-like"/>
</dbReference>
<accession>A0A9W7GDD1</accession>
<dbReference type="AlphaFoldDB" id="A0A9W7GDD1"/>
<dbReference type="Gene3D" id="2.70.98.10">
    <property type="match status" value="1"/>
</dbReference>
<dbReference type="InterPro" id="IPR008183">
    <property type="entry name" value="Aldose_1/G6P_1-epimerase"/>
</dbReference>
<dbReference type="OrthoDB" id="274691at2759"/>
<keyword evidence="3" id="KW-0119">Carbohydrate metabolism</keyword>
<dbReference type="Pfam" id="PF01263">
    <property type="entry name" value="Aldose_epim"/>
    <property type="match status" value="1"/>
</dbReference>
<dbReference type="PANTHER" id="PTHR10091">
    <property type="entry name" value="ALDOSE-1-EPIMERASE"/>
    <property type="match status" value="1"/>
</dbReference>
<gene>
    <name evidence="5" type="ORF">TrCOL_g1755</name>
</gene>
<proteinExistence type="inferred from homology"/>
<dbReference type="Proteomes" id="UP001165065">
    <property type="component" value="Unassembled WGS sequence"/>
</dbReference>
<protein>
    <recommendedName>
        <fullName evidence="7">Aldose 1-epimerase</fullName>
    </recommendedName>
</protein>
<feature type="region of interest" description="Disordered" evidence="4">
    <location>
        <begin position="76"/>
        <end position="104"/>
    </location>
</feature>
<name>A0A9W7GDD1_9STRA</name>
<keyword evidence="2" id="KW-0413">Isomerase</keyword>
<dbReference type="InterPro" id="IPR014718">
    <property type="entry name" value="GH-type_carb-bd"/>
</dbReference>
<evidence type="ECO:0000313" key="5">
    <source>
        <dbReference type="EMBL" id="GMI42072.1"/>
    </source>
</evidence>
<dbReference type="PANTHER" id="PTHR10091:SF0">
    <property type="entry name" value="GALACTOSE MUTAROTASE"/>
    <property type="match status" value="1"/>
</dbReference>
<dbReference type="EMBL" id="BRYA01000165">
    <property type="protein sequence ID" value="GMI42072.1"/>
    <property type="molecule type" value="Genomic_DNA"/>
</dbReference>
<dbReference type="InterPro" id="IPR011013">
    <property type="entry name" value="Gal_mutarotase_sf_dom"/>
</dbReference>
<evidence type="ECO:0000256" key="3">
    <source>
        <dbReference type="ARBA" id="ARBA00023277"/>
    </source>
</evidence>
<keyword evidence="6" id="KW-1185">Reference proteome</keyword>
<dbReference type="GO" id="GO:0004034">
    <property type="term" value="F:aldose 1-epimerase activity"/>
    <property type="evidence" value="ECO:0007669"/>
    <property type="project" value="TreeGrafter"/>
</dbReference>
<evidence type="ECO:0000256" key="4">
    <source>
        <dbReference type="SAM" id="MobiDB-lite"/>
    </source>
</evidence>
<reference evidence="6" key="1">
    <citation type="journal article" date="2023" name="Commun. Biol.">
        <title>Genome analysis of Parmales, the sister group of diatoms, reveals the evolutionary specialization of diatoms from phago-mixotrophs to photoautotrophs.</title>
        <authorList>
            <person name="Ban H."/>
            <person name="Sato S."/>
            <person name="Yoshikawa S."/>
            <person name="Yamada K."/>
            <person name="Nakamura Y."/>
            <person name="Ichinomiya M."/>
            <person name="Sato N."/>
            <person name="Blanc-Mathieu R."/>
            <person name="Endo H."/>
            <person name="Kuwata A."/>
            <person name="Ogata H."/>
        </authorList>
    </citation>
    <scope>NUCLEOTIDE SEQUENCE [LARGE SCALE GENOMIC DNA]</scope>
</reference>